<dbReference type="EMBL" id="QBKQ01000002">
    <property type="protein sequence ID" value="PTX43192.1"/>
    <property type="molecule type" value="Genomic_DNA"/>
</dbReference>
<comment type="subcellular location">
    <subcellularLocation>
        <location evidence="9">Cytoplasm</location>
    </subcellularLocation>
</comment>
<comment type="similarity">
    <text evidence="7">Belongs to the PAL/histidase family.</text>
</comment>
<comment type="pathway">
    <text evidence="1 8">Amino-acid degradation; L-histidine degradation into L-glutamate; N-formimidoyl-L-glutamate from L-histidine: step 1/3.</text>
</comment>
<dbReference type="GO" id="GO:0004397">
    <property type="term" value="F:histidine ammonia-lyase activity"/>
    <property type="evidence" value="ECO:0007669"/>
    <property type="project" value="UniProtKB-UniRule"/>
</dbReference>
<dbReference type="GO" id="GO:0005737">
    <property type="term" value="C:cytoplasm"/>
    <property type="evidence" value="ECO:0007669"/>
    <property type="project" value="UniProtKB-SubCell"/>
</dbReference>
<gene>
    <name evidence="10" type="ORF">C8P64_1718</name>
</gene>
<dbReference type="SUPFAM" id="SSF48557">
    <property type="entry name" value="L-aspartase-like"/>
    <property type="match status" value="1"/>
</dbReference>
<dbReference type="GO" id="GO:0019557">
    <property type="term" value="P:L-histidine catabolic process to glutamate and formate"/>
    <property type="evidence" value="ECO:0007669"/>
    <property type="project" value="UniProtKB-UniPathway"/>
</dbReference>
<dbReference type="FunFam" id="1.20.200.10:FF:000003">
    <property type="entry name" value="Histidine ammonia-lyase"/>
    <property type="match status" value="1"/>
</dbReference>
<proteinExistence type="inferred from homology"/>
<evidence type="ECO:0000256" key="3">
    <source>
        <dbReference type="ARBA" id="ARBA00022808"/>
    </source>
</evidence>
<evidence type="ECO:0000256" key="7">
    <source>
        <dbReference type="RuleBase" id="RU003954"/>
    </source>
</evidence>
<dbReference type="InterPro" id="IPR022313">
    <property type="entry name" value="Phe/His_NH3-lyase_AS"/>
</dbReference>
<dbReference type="UniPathway" id="UPA00379">
    <property type="reaction ID" value="UER00549"/>
</dbReference>
<dbReference type="Gene3D" id="1.20.200.10">
    <property type="entry name" value="Fumarase/aspartase (Central domain)"/>
    <property type="match status" value="1"/>
</dbReference>
<evidence type="ECO:0000256" key="9">
    <source>
        <dbReference type="RuleBase" id="RU004480"/>
    </source>
</evidence>
<protein>
    <recommendedName>
        <fullName evidence="2 6">Histidine ammonia-lyase</fullName>
        <ecNumber evidence="2 6">4.3.1.3</ecNumber>
    </recommendedName>
</protein>
<dbReference type="InterPro" id="IPR008948">
    <property type="entry name" value="L-Aspartase-like"/>
</dbReference>
<evidence type="ECO:0000313" key="11">
    <source>
        <dbReference type="Proteomes" id="UP000244174"/>
    </source>
</evidence>
<reference evidence="10 11" key="1">
    <citation type="submission" date="2018-04" db="EMBL/GenBank/DDBJ databases">
        <title>Genomic Encyclopedia of Archaeal and Bacterial Type Strains, Phase II (KMG-II): from individual species to whole genera.</title>
        <authorList>
            <person name="Goeker M."/>
        </authorList>
    </citation>
    <scope>NUCLEOTIDE SEQUENCE [LARGE SCALE GENOMIC DNA]</scope>
    <source>
        <strain evidence="10 11">DSM 23082</strain>
    </source>
</reference>
<dbReference type="InterPro" id="IPR024083">
    <property type="entry name" value="Fumarase/histidase_N"/>
</dbReference>
<dbReference type="PROSITE" id="PS00488">
    <property type="entry name" value="PAL_HISTIDASE"/>
    <property type="match status" value="1"/>
</dbReference>
<evidence type="ECO:0000256" key="2">
    <source>
        <dbReference type="ARBA" id="ARBA00012994"/>
    </source>
</evidence>
<comment type="catalytic activity">
    <reaction evidence="5 8">
        <text>L-histidine = trans-urocanate + NH4(+)</text>
        <dbReference type="Rhea" id="RHEA:21232"/>
        <dbReference type="ChEBI" id="CHEBI:17771"/>
        <dbReference type="ChEBI" id="CHEBI:28938"/>
        <dbReference type="ChEBI" id="CHEBI:57595"/>
        <dbReference type="EC" id="4.3.1.3"/>
    </reaction>
</comment>
<evidence type="ECO:0000256" key="5">
    <source>
        <dbReference type="ARBA" id="ARBA00049269"/>
    </source>
</evidence>
<dbReference type="Proteomes" id="UP000244174">
    <property type="component" value="Unassembled WGS sequence"/>
</dbReference>
<dbReference type="AlphaFoldDB" id="A0A2T6AHC2"/>
<dbReference type="InterPro" id="IPR005921">
    <property type="entry name" value="HutH"/>
</dbReference>
<dbReference type="NCBIfam" id="TIGR01225">
    <property type="entry name" value="hutH"/>
    <property type="match status" value="1"/>
</dbReference>
<evidence type="ECO:0000256" key="6">
    <source>
        <dbReference type="NCBIfam" id="TIGR01225"/>
    </source>
</evidence>
<evidence type="ECO:0000256" key="8">
    <source>
        <dbReference type="RuleBase" id="RU004479"/>
    </source>
</evidence>
<dbReference type="CDD" id="cd00332">
    <property type="entry name" value="PAL-HAL"/>
    <property type="match status" value="1"/>
</dbReference>
<name>A0A2T6AHC2_9FLAO</name>
<keyword evidence="4 7" id="KW-0456">Lyase</keyword>
<keyword evidence="3 8" id="KW-0369">Histidine metabolism</keyword>
<dbReference type="PANTHER" id="PTHR10362">
    <property type="entry name" value="HISTIDINE AMMONIA-LYASE"/>
    <property type="match status" value="1"/>
</dbReference>
<dbReference type="Pfam" id="PF00221">
    <property type="entry name" value="Lyase_aromatic"/>
    <property type="match status" value="1"/>
</dbReference>
<evidence type="ECO:0000256" key="1">
    <source>
        <dbReference type="ARBA" id="ARBA00005113"/>
    </source>
</evidence>
<sequence>MESYSRSKIFAIHKPIFHKMQNHHYISSAVLDLEVIHDILKSDKKLALSDEARLNIIKSREYLNNKIKESDKPVYGINTGFGALCNVKITSEKLTELQENLVRSHACGTGDKVSKPVIKLMLLLKIQSLSYGNSGVALETVERLIDLYNNDILPVIYEQGSLGASGDLAPLAHLALPLIGDGEVYFQDTVISGEELLEKMNWEPVKLQSKEGLALLNGTQFMSAHGVYALLKAYKLSYMADLIGAISVDAFDCNLSPFDELVHLVRPHRGQVKTAERIRNFLEGSEIAESEKDNVQDPYSFRCIPQVHGASKDTLSFVRKTFKTEINSVTDNPNIFIEADKIISGGNFHGQPLALGLDYLAIALSELANISERRIYQLVSGLRGLPNFLVENPGLNSGFMIPQYTAASIVSQNKQLSAPASVDSIVSSNGQEDHVSMGANSATKLLRVVENLNSVLAIELFNASQAMHFREPAKTSDFLSKVIESFREQVPVLTEDITMAPYIKKAKEFVENMEIEDFLD</sequence>
<dbReference type="NCBIfam" id="NF006871">
    <property type="entry name" value="PRK09367.1"/>
    <property type="match status" value="1"/>
</dbReference>
<evidence type="ECO:0000256" key="4">
    <source>
        <dbReference type="ARBA" id="ARBA00023239"/>
    </source>
</evidence>
<comment type="caution">
    <text evidence="10">The sequence shown here is derived from an EMBL/GenBank/DDBJ whole genome shotgun (WGS) entry which is preliminary data.</text>
</comment>
<keyword evidence="11" id="KW-1185">Reference proteome</keyword>
<accession>A0A2T6AHC2</accession>
<dbReference type="InterPro" id="IPR001106">
    <property type="entry name" value="Aromatic_Lyase"/>
</dbReference>
<dbReference type="Gene3D" id="1.10.275.10">
    <property type="entry name" value="Fumarase/aspartase (N-terminal domain)"/>
    <property type="match status" value="1"/>
</dbReference>
<organism evidence="10 11">
    <name type="scientific">Christiangramia gaetbulicola</name>
    <dbReference type="NCBI Taxonomy" id="703340"/>
    <lineage>
        <taxon>Bacteria</taxon>
        <taxon>Pseudomonadati</taxon>
        <taxon>Bacteroidota</taxon>
        <taxon>Flavobacteriia</taxon>
        <taxon>Flavobacteriales</taxon>
        <taxon>Flavobacteriaceae</taxon>
        <taxon>Christiangramia</taxon>
    </lineage>
</organism>
<dbReference type="FunFam" id="1.10.275.10:FF:000005">
    <property type="entry name" value="Histidine ammonia-lyase"/>
    <property type="match status" value="1"/>
</dbReference>
<evidence type="ECO:0000313" key="10">
    <source>
        <dbReference type="EMBL" id="PTX43192.1"/>
    </source>
</evidence>
<dbReference type="GO" id="GO:0019556">
    <property type="term" value="P:L-histidine catabolic process to glutamate and formamide"/>
    <property type="evidence" value="ECO:0007669"/>
    <property type="project" value="UniProtKB-UniPathway"/>
</dbReference>
<dbReference type="EC" id="4.3.1.3" evidence="2 6"/>